<dbReference type="OrthoDB" id="5298629at2"/>
<dbReference type="CDD" id="cd03454">
    <property type="entry name" value="YdeM"/>
    <property type="match status" value="1"/>
</dbReference>
<evidence type="ECO:0000313" key="1">
    <source>
        <dbReference type="EMBL" id="APR03651.1"/>
    </source>
</evidence>
<gene>
    <name evidence="1" type="ORF">Tchl_0787</name>
</gene>
<name>A0A1H5Y221_9RHOO</name>
<evidence type="ECO:0000313" key="2">
    <source>
        <dbReference type="Proteomes" id="UP000185739"/>
    </source>
</evidence>
<dbReference type="InterPro" id="IPR052342">
    <property type="entry name" value="MCH/BMMD"/>
</dbReference>
<protein>
    <submittedName>
        <fullName evidence="1">Acyl dehydratase</fullName>
    </submittedName>
</protein>
<reference evidence="1 2" key="1">
    <citation type="submission" date="2016-12" db="EMBL/GenBank/DDBJ databases">
        <title>Complete genome sequence of Thauera chlorobenzoica, a Betaproteobacterium degrading haloaromatics anaerobically to CO2 and halides.</title>
        <authorList>
            <person name="Goris T."/>
            <person name="Mergelsberg M."/>
            <person name="Boll M."/>
        </authorList>
    </citation>
    <scope>NUCLEOTIDE SEQUENCE [LARGE SCALE GENOMIC DNA]</scope>
    <source>
        <strain evidence="1 2">3CB1</strain>
    </source>
</reference>
<sequence length="173" mass="19287">MTEQYKPTAPEPTHPGTFSTPIDDRYFEDYLPGAVHRFGEMRVTEREIIEFARRYDPQDFHTDPAKAAGTVFGGLIASGWMTCGLMMRMYAEHYLSANASLSSPGLDELRWLVPVRPDDVLSTRVTVIEARRSASKPDRGIVRSKIEVLNQRGEVVLSMLAVNLVGCRTTPGA</sequence>
<accession>A0A1H5Y221</accession>
<dbReference type="EMBL" id="CP018839">
    <property type="protein sequence ID" value="APR03651.1"/>
    <property type="molecule type" value="Genomic_DNA"/>
</dbReference>
<organism evidence="1 2">
    <name type="scientific">Thauera chlorobenzoica</name>
    <dbReference type="NCBI Taxonomy" id="96773"/>
    <lineage>
        <taxon>Bacteria</taxon>
        <taxon>Pseudomonadati</taxon>
        <taxon>Pseudomonadota</taxon>
        <taxon>Betaproteobacteria</taxon>
        <taxon>Rhodocyclales</taxon>
        <taxon>Zoogloeaceae</taxon>
        <taxon>Thauera</taxon>
    </lineage>
</organism>
<dbReference type="Pfam" id="PF01575">
    <property type="entry name" value="MaoC_dehydratas"/>
    <property type="match status" value="1"/>
</dbReference>
<dbReference type="PANTHER" id="PTHR43664">
    <property type="entry name" value="MONOAMINE OXIDASE-RELATED"/>
    <property type="match status" value="1"/>
</dbReference>
<proteinExistence type="predicted"/>
<dbReference type="InterPro" id="IPR002539">
    <property type="entry name" value="MaoC-like_dom"/>
</dbReference>
<keyword evidence="2" id="KW-1185">Reference proteome</keyword>
<dbReference type="InterPro" id="IPR029069">
    <property type="entry name" value="HotDog_dom_sf"/>
</dbReference>
<dbReference type="AlphaFoldDB" id="A0A1H5Y221"/>
<dbReference type="KEGG" id="tcl:Tchl_0787"/>
<dbReference type="Gene3D" id="3.10.129.10">
    <property type="entry name" value="Hotdog Thioesterase"/>
    <property type="match status" value="1"/>
</dbReference>
<dbReference type="Proteomes" id="UP000185739">
    <property type="component" value="Chromosome"/>
</dbReference>
<dbReference type="STRING" id="96773.Tchl_0787"/>
<dbReference type="RefSeq" id="WP_075147242.1">
    <property type="nucleotide sequence ID" value="NZ_CP018839.1"/>
</dbReference>
<dbReference type="PANTHER" id="PTHR43664:SF1">
    <property type="entry name" value="BETA-METHYLMALYL-COA DEHYDRATASE"/>
    <property type="match status" value="1"/>
</dbReference>
<dbReference type="SUPFAM" id="SSF54637">
    <property type="entry name" value="Thioesterase/thiol ester dehydrase-isomerase"/>
    <property type="match status" value="1"/>
</dbReference>